<sequence>MKDKKQAVYDRLWALGVAFAVTEHPAVYTIDEMDSLGITLDGDVLKNLFLRDAKGKRHFLVALDKEKHANLDALRGQLESSKLSFASEERLERYLGLKKGAVTPLGVFQDTAGAVEVAFDRSLIGRAKVGVHPNDNTATVWLSFEDLVGVIEASGHPVRYVEVE</sequence>
<comment type="similarity">
    <text evidence="1">Belongs to the PRORSD1 family.</text>
</comment>
<dbReference type="Proteomes" id="UP000653127">
    <property type="component" value="Unassembled WGS sequence"/>
</dbReference>
<name>A0A926DYX9_9FIRM</name>
<dbReference type="PANTHER" id="PTHR31423">
    <property type="entry name" value="YBAK DOMAIN-CONTAINING PROTEIN"/>
    <property type="match status" value="1"/>
</dbReference>
<dbReference type="AlphaFoldDB" id="A0A926DYX9"/>
<dbReference type="SUPFAM" id="SSF55826">
    <property type="entry name" value="YbaK/ProRS associated domain"/>
    <property type="match status" value="1"/>
</dbReference>
<dbReference type="GO" id="GO:0002161">
    <property type="term" value="F:aminoacyl-tRNA deacylase activity"/>
    <property type="evidence" value="ECO:0007669"/>
    <property type="project" value="InterPro"/>
</dbReference>
<accession>A0A926DYX9</accession>
<dbReference type="CDD" id="cd04335">
    <property type="entry name" value="PrdX_deacylase"/>
    <property type="match status" value="1"/>
</dbReference>
<evidence type="ECO:0000313" key="4">
    <source>
        <dbReference type="Proteomes" id="UP000653127"/>
    </source>
</evidence>
<protein>
    <submittedName>
        <fullName evidence="3">Prolyl-tRNA synthetase associated domain-containing protein</fullName>
    </submittedName>
</protein>
<dbReference type="Pfam" id="PF04073">
    <property type="entry name" value="tRNA_edit"/>
    <property type="match status" value="1"/>
</dbReference>
<dbReference type="InterPro" id="IPR007214">
    <property type="entry name" value="YbaK/aa-tRNA-synth-assoc-dom"/>
</dbReference>
<feature type="domain" description="YbaK/aminoacyl-tRNA synthetase-associated" evidence="2">
    <location>
        <begin position="24"/>
        <end position="148"/>
    </location>
</feature>
<proteinExistence type="inferred from homology"/>
<dbReference type="RefSeq" id="WP_249283455.1">
    <property type="nucleotide sequence ID" value="NZ_JACRST010000019.1"/>
</dbReference>
<dbReference type="InterPro" id="IPR036754">
    <property type="entry name" value="YbaK/aa-tRNA-synt-asso_dom_sf"/>
</dbReference>
<reference evidence="3" key="1">
    <citation type="submission" date="2020-08" db="EMBL/GenBank/DDBJ databases">
        <title>Genome public.</title>
        <authorList>
            <person name="Liu C."/>
            <person name="Sun Q."/>
        </authorList>
    </citation>
    <scope>NUCLEOTIDE SEQUENCE</scope>
    <source>
        <strain evidence="3">NSJ-31</strain>
    </source>
</reference>
<dbReference type="InterPro" id="IPR040285">
    <property type="entry name" value="ProX/PRXD1"/>
</dbReference>
<gene>
    <name evidence="3" type="ORF">H8711_10790</name>
</gene>
<evidence type="ECO:0000256" key="1">
    <source>
        <dbReference type="ARBA" id="ARBA00010201"/>
    </source>
</evidence>
<dbReference type="Gene3D" id="3.90.960.10">
    <property type="entry name" value="YbaK/aminoacyl-tRNA synthetase-associated domain"/>
    <property type="match status" value="1"/>
</dbReference>
<evidence type="ECO:0000259" key="2">
    <source>
        <dbReference type="Pfam" id="PF04073"/>
    </source>
</evidence>
<comment type="caution">
    <text evidence="3">The sequence shown here is derived from an EMBL/GenBank/DDBJ whole genome shotgun (WGS) entry which is preliminary data.</text>
</comment>
<dbReference type="PANTHER" id="PTHR31423:SF3">
    <property type="entry name" value="PROLYL-TRNA SYNTHETASE ASSOCIATED DOMAIN-CONTAINING PROTEIN 1-RELATED"/>
    <property type="match status" value="1"/>
</dbReference>
<evidence type="ECO:0000313" key="3">
    <source>
        <dbReference type="EMBL" id="MBC8547411.1"/>
    </source>
</evidence>
<keyword evidence="4" id="KW-1185">Reference proteome</keyword>
<organism evidence="3 4">
    <name type="scientific">Ligaoa zhengdingensis</name>
    <dbReference type="NCBI Taxonomy" id="2763658"/>
    <lineage>
        <taxon>Bacteria</taxon>
        <taxon>Bacillati</taxon>
        <taxon>Bacillota</taxon>
        <taxon>Clostridia</taxon>
        <taxon>Eubacteriales</taxon>
        <taxon>Oscillospiraceae</taxon>
        <taxon>Ligaoa</taxon>
    </lineage>
</organism>
<dbReference type="EMBL" id="JACRST010000019">
    <property type="protein sequence ID" value="MBC8547411.1"/>
    <property type="molecule type" value="Genomic_DNA"/>
</dbReference>